<keyword evidence="5 7" id="KW-1133">Transmembrane helix</keyword>
<organism evidence="8">
    <name type="scientific">mine drainage metagenome</name>
    <dbReference type="NCBI Taxonomy" id="410659"/>
    <lineage>
        <taxon>unclassified sequences</taxon>
        <taxon>metagenomes</taxon>
        <taxon>ecological metagenomes</taxon>
    </lineage>
</organism>
<sequence>MSLTAAVFVALVLVASALGFTAARRNGGDLRALDEWALGGRRFGTLLSWFLLGGDLYTAYTFVALPALIYGVGALGFFAVPYATIAYPIVFLLLARFWSVAHERGYMTAGDFVRGRYGSRSLEIAIAATGVLAALPYIALQIVGMKAVLAQLGGIFSIGGGAMPLAIAFALLAAYTYIGGLRAPATIAVFKDILIYITIAAAIVIIPHALGGWKSIFAAAGNALASPTHPLPLLVAPQMQFAYATLALGSAFSLFLYPHAITSLLSARSADVVRRNAALLPLYSILLGVIALLGFAALAAGIHAPPNEIVPILFARFFPPWFAGLADATIVIGALVPASIMALGAANLFLRNVVAPLSGRAPSREAGTTKWLTLAFSALSLVLVLSVNVKFAIYFQLLGGAWVLQTAPAIFFGLGGRSLPARALLAGWLAGMLAATSFAVMDGFAPNIALHLGSFTLIGFIAIYAVAINLAVALLATLLLRDRAPQREIA</sequence>
<dbReference type="PROSITE" id="PS50283">
    <property type="entry name" value="NA_SOLUT_SYMP_3"/>
    <property type="match status" value="1"/>
</dbReference>
<feature type="transmembrane region" description="Helical" evidence="7">
    <location>
        <begin position="240"/>
        <end position="257"/>
    </location>
</feature>
<dbReference type="InterPro" id="IPR050277">
    <property type="entry name" value="Sodium:Solute_Symporter"/>
</dbReference>
<keyword evidence="4 7" id="KW-0812">Transmembrane</keyword>
<evidence type="ECO:0000256" key="3">
    <source>
        <dbReference type="ARBA" id="ARBA00022448"/>
    </source>
</evidence>
<dbReference type="AlphaFoldDB" id="E6PDH2"/>
<evidence type="ECO:0000256" key="2">
    <source>
        <dbReference type="ARBA" id="ARBA00006434"/>
    </source>
</evidence>
<feature type="transmembrane region" description="Helical" evidence="7">
    <location>
        <begin position="424"/>
        <end position="445"/>
    </location>
</feature>
<feature type="transmembrane region" description="Helical" evidence="7">
    <location>
        <begin position="122"/>
        <end position="143"/>
    </location>
</feature>
<comment type="subcellular location">
    <subcellularLocation>
        <location evidence="1">Membrane</location>
        <topology evidence="1">Multi-pass membrane protein</topology>
    </subcellularLocation>
</comment>
<dbReference type="Pfam" id="PF00474">
    <property type="entry name" value="SSF"/>
    <property type="match status" value="1"/>
</dbReference>
<proteinExistence type="inferred from homology"/>
<evidence type="ECO:0000256" key="7">
    <source>
        <dbReference type="SAM" id="Phobius"/>
    </source>
</evidence>
<feature type="transmembrane region" description="Helical" evidence="7">
    <location>
        <begin position="457"/>
        <end position="480"/>
    </location>
</feature>
<protein>
    <submittedName>
        <fullName evidence="8">Monocarboxylic acid permease</fullName>
    </submittedName>
</protein>
<dbReference type="InterPro" id="IPR038377">
    <property type="entry name" value="Na/Glc_symporter_sf"/>
</dbReference>
<dbReference type="PANTHER" id="PTHR48086:SF8">
    <property type="entry name" value="MONOCARBOXYLIC ACID PERMEASE"/>
    <property type="match status" value="1"/>
</dbReference>
<evidence type="ECO:0000256" key="5">
    <source>
        <dbReference type="ARBA" id="ARBA00022989"/>
    </source>
</evidence>
<dbReference type="EMBL" id="CABL01000002">
    <property type="protein sequence ID" value="CBH74507.1"/>
    <property type="molecule type" value="Genomic_DNA"/>
</dbReference>
<evidence type="ECO:0000256" key="6">
    <source>
        <dbReference type="ARBA" id="ARBA00023136"/>
    </source>
</evidence>
<dbReference type="Gene3D" id="1.20.1730.10">
    <property type="entry name" value="Sodium/glucose cotransporter"/>
    <property type="match status" value="1"/>
</dbReference>
<feature type="transmembrane region" description="Helical" evidence="7">
    <location>
        <begin position="278"/>
        <end position="302"/>
    </location>
</feature>
<dbReference type="InterPro" id="IPR001734">
    <property type="entry name" value="Na/solute_symporter"/>
</dbReference>
<accession>E6PDH2</accession>
<gene>
    <name evidence="8" type="primary">mctP</name>
    <name evidence="8" type="ORF">CARN1_1609</name>
</gene>
<keyword evidence="6 7" id="KW-0472">Membrane</keyword>
<dbReference type="GO" id="GO:0005886">
    <property type="term" value="C:plasma membrane"/>
    <property type="evidence" value="ECO:0007669"/>
    <property type="project" value="TreeGrafter"/>
</dbReference>
<dbReference type="PANTHER" id="PTHR48086">
    <property type="entry name" value="SODIUM/PROLINE SYMPORTER-RELATED"/>
    <property type="match status" value="1"/>
</dbReference>
<evidence type="ECO:0000313" key="8">
    <source>
        <dbReference type="EMBL" id="CBH74507.1"/>
    </source>
</evidence>
<evidence type="ECO:0000256" key="4">
    <source>
        <dbReference type="ARBA" id="ARBA00022692"/>
    </source>
</evidence>
<name>E6PDH2_9ZZZZ</name>
<comment type="similarity">
    <text evidence="2">Belongs to the sodium:solute symporter (SSF) (TC 2.A.21) family.</text>
</comment>
<feature type="transmembrane region" description="Helical" evidence="7">
    <location>
        <begin position="85"/>
        <end position="101"/>
    </location>
</feature>
<reference evidence="8" key="1">
    <citation type="submission" date="2009-10" db="EMBL/GenBank/DDBJ databases">
        <title>Diversity of trophic interactions inside an arsenic-rich microbial ecosystem.</title>
        <authorList>
            <person name="Bertin P.N."/>
            <person name="Heinrich-Salmeron A."/>
            <person name="Pelletier E."/>
            <person name="Goulhen-Chollet F."/>
            <person name="Arsene-Ploetze F."/>
            <person name="Gallien S."/>
            <person name="Calteau A."/>
            <person name="Vallenet D."/>
            <person name="Casiot C."/>
            <person name="Chane-Woon-Ming B."/>
            <person name="Giloteaux L."/>
            <person name="Barakat M."/>
            <person name="Bonnefoy V."/>
            <person name="Bruneel O."/>
            <person name="Chandler M."/>
            <person name="Cleiss J."/>
            <person name="Duran R."/>
            <person name="Elbaz-Poulichet F."/>
            <person name="Fonknechten N."/>
            <person name="Lauga B."/>
            <person name="Mornico D."/>
            <person name="Ortet P."/>
            <person name="Schaeffer C."/>
            <person name="Siguier P."/>
            <person name="Alexander Thil Smith A."/>
            <person name="Van Dorsselaer A."/>
            <person name="Weissenbach J."/>
            <person name="Medigue C."/>
            <person name="Le Paslier D."/>
        </authorList>
    </citation>
    <scope>NUCLEOTIDE SEQUENCE</scope>
</reference>
<evidence type="ECO:0000256" key="1">
    <source>
        <dbReference type="ARBA" id="ARBA00004141"/>
    </source>
</evidence>
<feature type="transmembrane region" description="Helical" evidence="7">
    <location>
        <begin position="193"/>
        <end position="220"/>
    </location>
</feature>
<feature type="transmembrane region" description="Helical" evidence="7">
    <location>
        <begin position="393"/>
        <end position="412"/>
    </location>
</feature>
<feature type="transmembrane region" description="Helical" evidence="7">
    <location>
        <begin position="371"/>
        <end position="387"/>
    </location>
</feature>
<feature type="transmembrane region" description="Helical" evidence="7">
    <location>
        <begin position="155"/>
        <end position="181"/>
    </location>
</feature>
<feature type="transmembrane region" description="Helical" evidence="7">
    <location>
        <begin position="322"/>
        <end position="350"/>
    </location>
</feature>
<keyword evidence="3" id="KW-0813">Transport</keyword>
<dbReference type="GO" id="GO:0022857">
    <property type="term" value="F:transmembrane transporter activity"/>
    <property type="evidence" value="ECO:0007669"/>
    <property type="project" value="InterPro"/>
</dbReference>
<comment type="caution">
    <text evidence="8">The sequence shown here is derived from an EMBL/GenBank/DDBJ whole genome shotgun (WGS) entry which is preliminary data.</text>
</comment>